<keyword evidence="1" id="KW-0413">Isomerase</keyword>
<comment type="caution">
    <text evidence="1">The sequence shown here is derived from an EMBL/GenBank/DDBJ whole genome shotgun (WGS) entry which is preliminary data.</text>
</comment>
<sequence>MTVILNTWIFEALVKQGTSQTALMQRVADLGADGIEVRREYFRDLPHETAAIGRLAQRLGLTVNYSVPDDVFTATGAFNPQLATYFAEGQTMGISKIKFNTGHFDRFTGDLAAELSALPLDQIEMNVENDQTTVSGTVPAITAFLKAAQQATPANIGYVYDLGNWAFTHGDAAASAQALAPYTNYIHLKNTEDQAGQLVTTADLDTGMYDWRQLLTLLPHDVPVALEYPMETDAAITQQLQLLRAEVGD</sequence>
<dbReference type="SUPFAM" id="SSF51658">
    <property type="entry name" value="Xylose isomerase-like"/>
    <property type="match status" value="1"/>
</dbReference>
<proteinExistence type="predicted"/>
<name>A0A0C1M855_LEVBR</name>
<dbReference type="GO" id="GO:0016853">
    <property type="term" value="F:isomerase activity"/>
    <property type="evidence" value="ECO:0007669"/>
    <property type="project" value="UniProtKB-KW"/>
</dbReference>
<evidence type="ECO:0000313" key="1">
    <source>
        <dbReference type="EMBL" id="MBS1010990.1"/>
    </source>
</evidence>
<protein>
    <submittedName>
        <fullName evidence="1">Sugar phosphate isomerase/epimerase</fullName>
    </submittedName>
</protein>
<evidence type="ECO:0000313" key="2">
    <source>
        <dbReference type="Proteomes" id="UP000676478"/>
    </source>
</evidence>
<dbReference type="Gene3D" id="3.20.20.150">
    <property type="entry name" value="Divalent-metal-dependent TIM barrel enzymes"/>
    <property type="match status" value="1"/>
</dbReference>
<dbReference type="RefSeq" id="WP_039107170.1">
    <property type="nucleotide sequence ID" value="NZ_CAKMAE010000007.1"/>
</dbReference>
<gene>
    <name evidence="1" type="ORF">JK167_09125</name>
</gene>
<reference evidence="1" key="1">
    <citation type="submission" date="2020-12" db="EMBL/GenBank/DDBJ databases">
        <authorList>
            <person name="Mcmullen J.G."/>
        </authorList>
    </citation>
    <scope>NUCLEOTIDE SEQUENCE</scope>
    <source>
        <strain evidence="1">Dm-2019-70</strain>
    </source>
</reference>
<dbReference type="OrthoDB" id="2237247at2"/>
<reference evidence="1" key="2">
    <citation type="submission" date="2022-09" db="EMBL/GenBank/DDBJ databases">
        <title>Genome-inferred correspondence between phylogeny and metabolic traits in the wild Drosophila gut microbiome.</title>
        <authorList>
            <person name="Bueno E."/>
            <person name="Blow F."/>
            <person name="Douglas A.E."/>
        </authorList>
    </citation>
    <scope>NUCLEOTIDE SEQUENCE</scope>
    <source>
        <strain evidence="1">Dm-2019-70</strain>
    </source>
</reference>
<accession>A0A0C1M855</accession>
<organism evidence="1 2">
    <name type="scientific">Levilactobacillus brevis</name>
    <name type="common">Lactobacillus brevis</name>
    <dbReference type="NCBI Taxonomy" id="1580"/>
    <lineage>
        <taxon>Bacteria</taxon>
        <taxon>Bacillati</taxon>
        <taxon>Bacillota</taxon>
        <taxon>Bacilli</taxon>
        <taxon>Lactobacillales</taxon>
        <taxon>Lactobacillaceae</taxon>
        <taxon>Levilactobacillus</taxon>
    </lineage>
</organism>
<dbReference type="Proteomes" id="UP000676478">
    <property type="component" value="Unassembled WGS sequence"/>
</dbReference>
<dbReference type="EMBL" id="JAERKF010000010">
    <property type="protein sequence ID" value="MBS1010990.1"/>
    <property type="molecule type" value="Genomic_DNA"/>
</dbReference>
<dbReference type="InterPro" id="IPR036237">
    <property type="entry name" value="Xyl_isomerase-like_sf"/>
</dbReference>
<dbReference type="AlphaFoldDB" id="A0A0C1M855"/>